<evidence type="ECO:0000259" key="2">
    <source>
        <dbReference type="Pfam" id="PF01590"/>
    </source>
</evidence>
<dbReference type="EMBL" id="QXTG01000001">
    <property type="protein sequence ID" value="RIX30448.1"/>
    <property type="molecule type" value="Genomic_DNA"/>
</dbReference>
<sequence length="355" mass="38301">MLASGGGRVGGGRLHRSGRDPQRVLLVADRARIDDGGALTERLADAVAARTRRGLDLDVAWDVAPVLEAVETSTEAWRLWRYEAVVLLVRGADLEAASRWWGGRVRRVAQRVLPELAESSAVLVVRLDDRDRGGTTMEAHLAAEPAVRSAAARLDADGRLGDPAQADAIADEIAALLVASARRAARGRGRTAVERRAEPQPEADRQRAVDAVTEGLGGVNPHLERVVLLARNTFDVPFAQVNLLDHGRIRTLAFVGAPGDEAVQPICTITVRGSGPTIIADTWQDPRLDDNPHVHGAEHPVRFYAAHPIESTDGYRVGTLCVFDMKPHDLRDVDPAVLRDLALLAEAEISTLPEA</sequence>
<feature type="domain" description="GAF" evidence="2">
    <location>
        <begin position="225"/>
        <end position="349"/>
    </location>
</feature>
<organism evidence="3 4">
    <name type="scientific">Amnibacterium setariae</name>
    <dbReference type="NCBI Taxonomy" id="2306585"/>
    <lineage>
        <taxon>Bacteria</taxon>
        <taxon>Bacillati</taxon>
        <taxon>Actinomycetota</taxon>
        <taxon>Actinomycetes</taxon>
        <taxon>Micrococcales</taxon>
        <taxon>Microbacteriaceae</taxon>
        <taxon>Amnibacterium</taxon>
    </lineage>
</organism>
<dbReference type="Proteomes" id="UP000265742">
    <property type="component" value="Unassembled WGS sequence"/>
</dbReference>
<dbReference type="InterPro" id="IPR003018">
    <property type="entry name" value="GAF"/>
</dbReference>
<dbReference type="Pfam" id="PF01590">
    <property type="entry name" value="GAF"/>
    <property type="match status" value="1"/>
</dbReference>
<comment type="caution">
    <text evidence="3">The sequence shown here is derived from an EMBL/GenBank/DDBJ whole genome shotgun (WGS) entry which is preliminary data.</text>
</comment>
<evidence type="ECO:0000313" key="4">
    <source>
        <dbReference type="Proteomes" id="UP000265742"/>
    </source>
</evidence>
<evidence type="ECO:0000256" key="1">
    <source>
        <dbReference type="SAM" id="MobiDB-lite"/>
    </source>
</evidence>
<dbReference type="PANTHER" id="PTHR43102:SF2">
    <property type="entry name" value="GAF DOMAIN-CONTAINING PROTEIN"/>
    <property type="match status" value="1"/>
</dbReference>
<reference evidence="4" key="1">
    <citation type="submission" date="2018-09" db="EMBL/GenBank/DDBJ databases">
        <authorList>
            <person name="Kim I."/>
        </authorList>
    </citation>
    <scope>NUCLEOTIDE SEQUENCE [LARGE SCALE GENOMIC DNA]</scope>
    <source>
        <strain evidence="4">DD4a</strain>
    </source>
</reference>
<protein>
    <submittedName>
        <fullName evidence="3">GAF domain-containing protein</fullName>
    </submittedName>
</protein>
<evidence type="ECO:0000313" key="3">
    <source>
        <dbReference type="EMBL" id="RIX30448.1"/>
    </source>
</evidence>
<name>A0A3A1U619_9MICO</name>
<proteinExistence type="predicted"/>
<accession>A0A3A1U619</accession>
<feature type="region of interest" description="Disordered" evidence="1">
    <location>
        <begin position="188"/>
        <end position="207"/>
    </location>
</feature>
<dbReference type="PANTHER" id="PTHR43102">
    <property type="entry name" value="SLR1143 PROTEIN"/>
    <property type="match status" value="1"/>
</dbReference>
<gene>
    <name evidence="3" type="ORF">D1781_03190</name>
</gene>
<dbReference type="AlphaFoldDB" id="A0A3A1U619"/>
<feature type="compositionally biased region" description="Basic and acidic residues" evidence="1">
    <location>
        <begin position="191"/>
        <end position="207"/>
    </location>
</feature>
<keyword evidence="4" id="KW-1185">Reference proteome</keyword>
<dbReference type="SUPFAM" id="SSF55781">
    <property type="entry name" value="GAF domain-like"/>
    <property type="match status" value="1"/>
</dbReference>